<sequence length="561" mass="62177">MIPLDHCENNSLIIFDDVILDEQDVVSKYFTKEMSFGKFKAICAKCWDENYGFSTNVLITTRAAGNFRRGAVRCGKHDNCLQLATSRHKMQSNGTIGEAQCGAASMITAFSSPHLATRCSQMELSARRTRHISPQDAVKWNYRRGAVRCGKHDNCLQLATSRHKMQSNGTIGEAQCGAASMITAFSSPHLATRCSQMELSARRSASTEDSVQLSARHHDLDVNPALLTCDANHLFKPEAPILFIRADAYVCSVTLNSSRFLRCSLPNGKREKGYRHGRNGVAVPLMWAYPSFDWLGEVLGTALSLIGYCVLRRIPYWLGFRLAKRTMPFPLDVLARKAVQCRDTEIGCAQPARSVYLVFSLWSQHVADWRRHFGGARLGVCPRLVASDEADIVTAFRREVAHIDGSHVADGISRLPRRWLRTVDHLGVCFEGSNSEKYNSSTFSGSVARNVEARSLNECETTIQVESSDGNGRGWDNPEKTHHVSYMSKSTGRTSRAPLGGGEQERLECSPPKKGESVSIPVVIAQRFSRGKSCQTQPPVDRFSRGSPASPALAWLRVCKE</sequence>
<name>A0ABQ9I4D9_9NEOP</name>
<organism evidence="2 3">
    <name type="scientific">Dryococelus australis</name>
    <dbReference type="NCBI Taxonomy" id="614101"/>
    <lineage>
        <taxon>Eukaryota</taxon>
        <taxon>Metazoa</taxon>
        <taxon>Ecdysozoa</taxon>
        <taxon>Arthropoda</taxon>
        <taxon>Hexapoda</taxon>
        <taxon>Insecta</taxon>
        <taxon>Pterygota</taxon>
        <taxon>Neoptera</taxon>
        <taxon>Polyneoptera</taxon>
        <taxon>Phasmatodea</taxon>
        <taxon>Verophasmatodea</taxon>
        <taxon>Anareolatae</taxon>
        <taxon>Phasmatidae</taxon>
        <taxon>Eurycanthinae</taxon>
        <taxon>Dryococelus</taxon>
    </lineage>
</organism>
<gene>
    <name evidence="2" type="ORF">PR048_004024</name>
</gene>
<reference evidence="2 3" key="1">
    <citation type="submission" date="2023-02" db="EMBL/GenBank/DDBJ databases">
        <title>LHISI_Scaffold_Assembly.</title>
        <authorList>
            <person name="Stuart O.P."/>
            <person name="Cleave R."/>
            <person name="Magrath M.J.L."/>
            <person name="Mikheyev A.S."/>
        </authorList>
    </citation>
    <scope>NUCLEOTIDE SEQUENCE [LARGE SCALE GENOMIC DNA]</scope>
    <source>
        <strain evidence="2">Daus_M_001</strain>
        <tissue evidence="2">Leg muscle</tissue>
    </source>
</reference>
<dbReference type="Proteomes" id="UP001159363">
    <property type="component" value="Chromosome 2"/>
</dbReference>
<protein>
    <submittedName>
        <fullName evidence="2">Uncharacterized protein</fullName>
    </submittedName>
</protein>
<evidence type="ECO:0000256" key="1">
    <source>
        <dbReference type="SAM" id="MobiDB-lite"/>
    </source>
</evidence>
<proteinExistence type="predicted"/>
<feature type="region of interest" description="Disordered" evidence="1">
    <location>
        <begin position="466"/>
        <end position="515"/>
    </location>
</feature>
<evidence type="ECO:0000313" key="2">
    <source>
        <dbReference type="EMBL" id="KAJ8891496.1"/>
    </source>
</evidence>
<keyword evidence="3" id="KW-1185">Reference proteome</keyword>
<dbReference type="EMBL" id="JARBHB010000002">
    <property type="protein sequence ID" value="KAJ8891496.1"/>
    <property type="molecule type" value="Genomic_DNA"/>
</dbReference>
<evidence type="ECO:0000313" key="3">
    <source>
        <dbReference type="Proteomes" id="UP001159363"/>
    </source>
</evidence>
<comment type="caution">
    <text evidence="2">The sequence shown here is derived from an EMBL/GenBank/DDBJ whole genome shotgun (WGS) entry which is preliminary data.</text>
</comment>
<feature type="compositionally biased region" description="Basic and acidic residues" evidence="1">
    <location>
        <begin position="503"/>
        <end position="515"/>
    </location>
</feature>
<accession>A0ABQ9I4D9</accession>